<dbReference type="InterPro" id="IPR046347">
    <property type="entry name" value="bZIP_sf"/>
</dbReference>
<feature type="compositionally biased region" description="Low complexity" evidence="3">
    <location>
        <begin position="198"/>
        <end position="209"/>
    </location>
</feature>
<dbReference type="GO" id="GO:0090575">
    <property type="term" value="C:RNA polymerase II transcription regulator complex"/>
    <property type="evidence" value="ECO:0007669"/>
    <property type="project" value="TreeGrafter"/>
</dbReference>
<keyword evidence="2" id="KW-0539">Nucleus</keyword>
<name>A0AAI8VKC4_9PEZI</name>
<dbReference type="PANTHER" id="PTHR40621:SF7">
    <property type="entry name" value="BZIP DOMAIN-CONTAINING PROTEIN"/>
    <property type="match status" value="1"/>
</dbReference>
<dbReference type="SMART" id="SM00338">
    <property type="entry name" value="BRLZ"/>
    <property type="match status" value="1"/>
</dbReference>
<accession>A0AAI8VKC4</accession>
<evidence type="ECO:0000259" key="4">
    <source>
        <dbReference type="PROSITE" id="PS00036"/>
    </source>
</evidence>
<organism evidence="5 6">
    <name type="scientific">Anthostomella pinea</name>
    <dbReference type="NCBI Taxonomy" id="933095"/>
    <lineage>
        <taxon>Eukaryota</taxon>
        <taxon>Fungi</taxon>
        <taxon>Dikarya</taxon>
        <taxon>Ascomycota</taxon>
        <taxon>Pezizomycotina</taxon>
        <taxon>Sordariomycetes</taxon>
        <taxon>Xylariomycetidae</taxon>
        <taxon>Xylariales</taxon>
        <taxon>Xylariaceae</taxon>
        <taxon>Anthostomella</taxon>
    </lineage>
</organism>
<dbReference type="PROSITE" id="PS00036">
    <property type="entry name" value="BZIP_BASIC"/>
    <property type="match status" value="1"/>
</dbReference>
<feature type="compositionally biased region" description="Low complexity" evidence="3">
    <location>
        <begin position="23"/>
        <end position="49"/>
    </location>
</feature>
<dbReference type="SUPFAM" id="SSF57959">
    <property type="entry name" value="Leucine zipper domain"/>
    <property type="match status" value="1"/>
</dbReference>
<dbReference type="EMBL" id="CAUWAG010000008">
    <property type="protein sequence ID" value="CAJ2506549.1"/>
    <property type="molecule type" value="Genomic_DNA"/>
</dbReference>
<dbReference type="GO" id="GO:0001228">
    <property type="term" value="F:DNA-binding transcription activator activity, RNA polymerase II-specific"/>
    <property type="evidence" value="ECO:0007669"/>
    <property type="project" value="TreeGrafter"/>
</dbReference>
<feature type="domain" description="BZIP" evidence="4">
    <location>
        <begin position="106"/>
        <end position="121"/>
    </location>
</feature>
<comment type="caution">
    <text evidence="5">The sequence shown here is derived from an EMBL/GenBank/DDBJ whole genome shotgun (WGS) entry which is preliminary data.</text>
</comment>
<dbReference type="InterPro" id="IPR004827">
    <property type="entry name" value="bZIP"/>
</dbReference>
<evidence type="ECO:0000256" key="2">
    <source>
        <dbReference type="ARBA" id="ARBA00023242"/>
    </source>
</evidence>
<reference evidence="5" key="1">
    <citation type="submission" date="2023-10" db="EMBL/GenBank/DDBJ databases">
        <authorList>
            <person name="Hackl T."/>
        </authorList>
    </citation>
    <scope>NUCLEOTIDE SEQUENCE</scope>
</reference>
<evidence type="ECO:0000256" key="3">
    <source>
        <dbReference type="SAM" id="MobiDB-lite"/>
    </source>
</evidence>
<dbReference type="InterPro" id="IPR018287">
    <property type="entry name" value="Hap4_TF_heteromerisation"/>
</dbReference>
<feature type="region of interest" description="Disordered" evidence="3">
    <location>
        <begin position="76"/>
        <end position="123"/>
    </location>
</feature>
<protein>
    <submittedName>
        <fullName evidence="5">Uu.00g006790.m01.CDS01</fullName>
    </submittedName>
</protein>
<dbReference type="AlphaFoldDB" id="A0AAI8VKC4"/>
<dbReference type="Pfam" id="PF10297">
    <property type="entry name" value="Hap4_Hap_bind"/>
    <property type="match status" value="1"/>
</dbReference>
<comment type="subcellular location">
    <subcellularLocation>
        <location evidence="1">Nucleus</location>
    </subcellularLocation>
</comment>
<dbReference type="Gene3D" id="1.20.5.170">
    <property type="match status" value="1"/>
</dbReference>
<evidence type="ECO:0000313" key="5">
    <source>
        <dbReference type="EMBL" id="CAJ2506549.1"/>
    </source>
</evidence>
<feature type="region of interest" description="Disordered" evidence="3">
    <location>
        <begin position="195"/>
        <end position="216"/>
    </location>
</feature>
<evidence type="ECO:0000313" key="6">
    <source>
        <dbReference type="Proteomes" id="UP001295740"/>
    </source>
</evidence>
<dbReference type="GO" id="GO:0000976">
    <property type="term" value="F:transcription cis-regulatory region binding"/>
    <property type="evidence" value="ECO:0007669"/>
    <property type="project" value="InterPro"/>
</dbReference>
<keyword evidence="6" id="KW-1185">Reference proteome</keyword>
<gene>
    <name evidence="5" type="ORF">KHLLAP_LOCUS7017</name>
</gene>
<sequence length="587" mass="62146">MAAVPLPTMNNDDNTRSRPPKLAITSMSAASSPASAASPISSASTPTSTHQLAMKPAAPGTMSAKIPTLAVTGAMASKSSITSKEWVIPPRPKPGRKPATDTPPTKRKAQNRAAQRAFRERRAARVGELEEQLDEIQDEHERQQEGLRQQVQNLDAEVQSLRSRCVTLEDMLEKERTERSKMANELESFRRRWRDEGSSISSRNGSHSSHQGRAPGSIGMAAQLQQPRGSLASNTSEYRNSTTAFSISQIISPPDTSSMSGHLQQSSADTTGCGNCKADGPCACVDDVLAAGCGKCSLGTRCECLEAALGGAAINSEVDLKRRPSSISALAPDEKRQKSDPYPNEIDFTSMFSSKKKDITTEPPIYQPVTQQAIPPRDSCGFCTEGTYCMCAEAAASQTLAPMGSQVQTPPPSENDVGPPPMEVTSTGAIKLPSINSLNRTPIQPVRKPGGCGPNGPGTCTQCLGDAKSGLFCRSLAANFARGETQPSGGCCGGSGVSGCCKSTNPTGPPPTNAPPLGLSLSCADAYKTLSSHRNFDRAADEIGMWLPKLRAVPKEANPAARLPIEVETASIMGVLKEFDVRFGREA</sequence>
<feature type="region of interest" description="Disordered" evidence="3">
    <location>
        <begin position="1"/>
        <end position="59"/>
    </location>
</feature>
<dbReference type="InterPro" id="IPR050936">
    <property type="entry name" value="AP-1-like"/>
</dbReference>
<evidence type="ECO:0000256" key="1">
    <source>
        <dbReference type="ARBA" id="ARBA00004123"/>
    </source>
</evidence>
<dbReference type="PANTHER" id="PTHR40621">
    <property type="entry name" value="TRANSCRIPTION FACTOR KAPC-RELATED"/>
    <property type="match status" value="1"/>
</dbReference>
<proteinExistence type="predicted"/>
<dbReference type="Proteomes" id="UP001295740">
    <property type="component" value="Unassembled WGS sequence"/>
</dbReference>